<reference evidence="1 2" key="2">
    <citation type="submission" date="2007-06" db="EMBL/GenBank/DDBJ databases">
        <title>Draft genome sequence of Pseudoflavonifractor capillosus ATCC 29799.</title>
        <authorList>
            <person name="Sudarsanam P."/>
            <person name="Ley R."/>
            <person name="Guruge J."/>
            <person name="Turnbaugh P.J."/>
            <person name="Mahowald M."/>
            <person name="Liep D."/>
            <person name="Gordon J."/>
        </authorList>
    </citation>
    <scope>NUCLEOTIDE SEQUENCE [LARGE SCALE GENOMIC DNA]</scope>
    <source>
        <strain evidence="1 2">ATCC 29799</strain>
    </source>
</reference>
<dbReference type="Proteomes" id="UP000003639">
    <property type="component" value="Unassembled WGS sequence"/>
</dbReference>
<comment type="caution">
    <text evidence="1">The sequence shown here is derived from an EMBL/GenBank/DDBJ whole genome shotgun (WGS) entry which is preliminary data.</text>
</comment>
<keyword evidence="2" id="KW-1185">Reference proteome</keyword>
<evidence type="ECO:0000313" key="2">
    <source>
        <dbReference type="Proteomes" id="UP000003639"/>
    </source>
</evidence>
<evidence type="ECO:0000313" key="1">
    <source>
        <dbReference type="EMBL" id="EDN01711.1"/>
    </source>
</evidence>
<proteinExistence type="predicted"/>
<accession>A6NQA5</accession>
<sequence length="74" mass="8896">METTSFVKWVILLSTFYHTKTRNKAQRVEWEIFSIFCRYGRRKGHLLFPQAADYAMMEISMGALFWGRLRREST</sequence>
<gene>
    <name evidence="1" type="ORF">BACCAP_00376</name>
</gene>
<dbReference type="AlphaFoldDB" id="A6NQA5"/>
<organism evidence="1 2">
    <name type="scientific">Pseudoflavonifractor capillosus ATCC 29799</name>
    <dbReference type="NCBI Taxonomy" id="411467"/>
    <lineage>
        <taxon>Bacteria</taxon>
        <taxon>Bacillati</taxon>
        <taxon>Bacillota</taxon>
        <taxon>Clostridia</taxon>
        <taxon>Eubacteriales</taxon>
        <taxon>Oscillospiraceae</taxon>
        <taxon>Pseudoflavonifractor</taxon>
    </lineage>
</organism>
<reference evidence="1 2" key="1">
    <citation type="submission" date="2007-04" db="EMBL/GenBank/DDBJ databases">
        <authorList>
            <person name="Fulton L."/>
            <person name="Clifton S."/>
            <person name="Fulton B."/>
            <person name="Xu J."/>
            <person name="Minx P."/>
            <person name="Pepin K.H."/>
            <person name="Johnson M."/>
            <person name="Thiruvilangam P."/>
            <person name="Bhonagiri V."/>
            <person name="Nash W.E."/>
            <person name="Mardis E.R."/>
            <person name="Wilson R.K."/>
        </authorList>
    </citation>
    <scope>NUCLEOTIDE SEQUENCE [LARGE SCALE GENOMIC DNA]</scope>
    <source>
        <strain evidence="1 2">ATCC 29799</strain>
    </source>
</reference>
<protein>
    <submittedName>
        <fullName evidence="1">Uncharacterized protein</fullName>
    </submittedName>
</protein>
<name>A6NQA5_9FIRM</name>
<dbReference type="EMBL" id="AAXG02000004">
    <property type="protein sequence ID" value="EDN01711.1"/>
    <property type="molecule type" value="Genomic_DNA"/>
</dbReference>
<dbReference type="STRING" id="411467.BACCAP_00376"/>